<dbReference type="GO" id="GO:0004930">
    <property type="term" value="F:G protein-coupled receptor activity"/>
    <property type="evidence" value="ECO:0007669"/>
    <property type="project" value="InterPro"/>
</dbReference>
<dbReference type="OrthoDB" id="9880600at2759"/>
<keyword evidence="4 7" id="KW-0472">Membrane</keyword>
<feature type="transmembrane region" description="Helical" evidence="7">
    <location>
        <begin position="1468"/>
        <end position="1486"/>
    </location>
</feature>
<dbReference type="InterPro" id="IPR028082">
    <property type="entry name" value="Peripla_BP_I"/>
</dbReference>
<reference evidence="9" key="1">
    <citation type="submission" date="2021-01" db="EMBL/GenBank/DDBJ databases">
        <authorList>
            <person name="Li R."/>
            <person name="Bekaert M."/>
        </authorList>
    </citation>
    <scope>NUCLEOTIDE SEQUENCE</scope>
    <source>
        <strain evidence="9">Farmed</strain>
    </source>
</reference>
<dbReference type="GO" id="GO:0016020">
    <property type="term" value="C:membrane"/>
    <property type="evidence" value="ECO:0007669"/>
    <property type="project" value="UniProtKB-SubCell"/>
</dbReference>
<dbReference type="PROSITE" id="PS50259">
    <property type="entry name" value="G_PROTEIN_RECEP_F3_4"/>
    <property type="match status" value="1"/>
</dbReference>
<protein>
    <recommendedName>
        <fullName evidence="8">G-protein coupled receptors family 3 profile domain-containing protein</fullName>
    </recommendedName>
</protein>
<accession>A0A812E2D9</accession>
<proteinExistence type="predicted"/>
<evidence type="ECO:0000313" key="10">
    <source>
        <dbReference type="Proteomes" id="UP000597762"/>
    </source>
</evidence>
<feature type="transmembrane region" description="Helical" evidence="7">
    <location>
        <begin position="1613"/>
        <end position="1634"/>
    </location>
</feature>
<keyword evidence="6" id="KW-0325">Glycoprotein</keyword>
<feature type="transmembrane region" description="Helical" evidence="7">
    <location>
        <begin position="1553"/>
        <end position="1574"/>
    </location>
</feature>
<dbReference type="Gene3D" id="3.40.50.2300">
    <property type="match status" value="6"/>
</dbReference>
<dbReference type="PANTHER" id="PTHR24060">
    <property type="entry name" value="METABOTROPIC GLUTAMATE RECEPTOR"/>
    <property type="match status" value="1"/>
</dbReference>
<evidence type="ECO:0000313" key="9">
    <source>
        <dbReference type="EMBL" id="CAE1313928.1"/>
    </source>
</evidence>
<dbReference type="InterPro" id="IPR001828">
    <property type="entry name" value="ANF_lig-bd_rcpt"/>
</dbReference>
<feature type="domain" description="G-protein coupled receptors family 3 profile" evidence="8">
    <location>
        <begin position="1437"/>
        <end position="1640"/>
    </location>
</feature>
<gene>
    <name evidence="9" type="ORF">SPHA_64979</name>
</gene>
<feature type="transmembrane region" description="Helical" evidence="7">
    <location>
        <begin position="1397"/>
        <end position="1422"/>
    </location>
</feature>
<evidence type="ECO:0000256" key="7">
    <source>
        <dbReference type="SAM" id="Phobius"/>
    </source>
</evidence>
<dbReference type="SUPFAM" id="SSF53822">
    <property type="entry name" value="Periplasmic binding protein-like I"/>
    <property type="match status" value="2"/>
</dbReference>
<evidence type="ECO:0000256" key="6">
    <source>
        <dbReference type="ARBA" id="ARBA00023180"/>
    </source>
</evidence>
<name>A0A812E2D9_ACAPH</name>
<keyword evidence="5" id="KW-0675">Receptor</keyword>
<keyword evidence="2 7" id="KW-0812">Transmembrane</keyword>
<feature type="transmembrane region" description="Helical" evidence="7">
    <location>
        <begin position="1434"/>
        <end position="1456"/>
    </location>
</feature>
<sequence length="1701" mass="189819">MPDTQTESIDMDSSISSSTALLYFINGLSPDGQHTPANLSNSTMRVTLFVTDNDTDLNQIVLNTTTSGLLLKEDVPNIKDVFLGDYLVNKSRLGLDNGSSLAWEWLEDSQFCVRAKTKESGAANHTKCDHTSINKFISEALNLKASHAAIESLRWILAKEVALFELSDEDIKAYRNEKKFDSGGDTNAPKDMKPLTTTPNFANTTNIYGNHTNVNAGANNSKITNMTSQLPEQYLASRMVFKVSNLTRALEPNTSFSLFATIGPVFQKVGQINSSFHPLDKTRWRLISEKLKGSHCPGYCPACTRCTQNTSQLQQQHQQHHHQQGWPAPSLKYYRQGNLYVALVIPLEQSASCETLPSKEENSKIVEQFLESIDALQDEESTSLLGYTLGGIVIDSCQSKQPPHHRRQPPEESIHISPCYTLKDTLNISRQVSNQNIVSYIHLPNLNSFSTAKIGESRSKTSTIPDITVSRIGSFLDAIQVTQYVKVILKVFASLRWTYLTVVCSENALMVELQRRLIAEARKKNMCIRDLIKMSELRASGLLDGSHTFLQEESSAVILLTDAHDTHDFLRSVTKAYNSSHIFNFLFFPWNSALHPSLGTNLFQSSILVEINDPVANEIPKNISSLSVSELESQLELCLLSPSSSVYCPTGTINRGPTEPVLASYVASFVSAIGHSLTGLHSQICPDGEEGLCKAYLDWSRVMSLLRQRLRVGPVSLFNNSRKFDSSGTLRVNYAIKNLQRIRGGFRWTQVGEFNTNGSLSLNPKSVRGYNALQDVMNPVSQCKRWCPRCYQCDLTTPSSQSQANNFALYMPGDVLITAVMPVRKRGQTPFECGSINTEDDADQLVLSLLYAVTTAKQRHPGLLDGVNPGLLILDSCATKERALMVTGNFESCFLSIRLQRPDNSRQRRDAGNNNSAKTQSARIIDYYRTWGASPRLSPVYISVGTSDVLDVLTSSISDFRKPVLAVDQQGRSRRAERESDLSDTTLSLSLAARTRMEAIVSLLLKFQWTHVSVVASESIENRKLIKLFNDLAKEAKLCVYHVLMLEDPELSGDDIFRHSNRTRGKSKLKLISENPLLKINSDVPSSFACALRDLARDNTTRVAFALVSEEHFLKLNALVKENGLSIIWIFDQSDSGWEEDLSSASIPLGSFTIGRQTQVYRGFKEYYTRQSNRRITDENMNQAMSKWLDEQWDARFGCDLPGQDSNYGVACPREENQSHVISPVTTDVIRAADAVLFALQTEYAAKCGNKGGLCAKFARQKQPITLASFQKVLVNAENDSFQFSPSREVDTSIAIYNRQAKENGSHLVQVAEWRNRILTPTKGRQIKLYDRSGEELDRNNADLLMPPPSCIGTRCSCVNIPTDPTPTIKSLNSSTMSLTLRREGYSKSTGQFTGTIWATVVMTVAAAGVLTAIGIFFYLLYKYCSGTGGGRRYSLLGMLLLFAIVIQFATMLPFVFTANELICEMRYFAPGFGYSLTLGIILVKLMNLYDYRMIGLGGTLSGMNQLLMVLFVAGVQVAVGAQRWLLKGSVFVRVVTYYGVTMYGCAFDKLEFVYYLGYPMFLQIICLLYSIGMYKEKRNLREAKYVLIACTLCIFVWISWLLVYFLRPDDLTQPAIAVGILVNACMNLAVIFIPKIHMMATLKYDVNKTSQDHYSTKADSDFFFERPFSLPGTLKTSVSDKTYSRSYTAFQNFDHSSGSV</sequence>
<evidence type="ECO:0000256" key="2">
    <source>
        <dbReference type="ARBA" id="ARBA00022692"/>
    </source>
</evidence>
<dbReference type="Proteomes" id="UP000597762">
    <property type="component" value="Unassembled WGS sequence"/>
</dbReference>
<evidence type="ECO:0000256" key="1">
    <source>
        <dbReference type="ARBA" id="ARBA00004141"/>
    </source>
</evidence>
<feature type="transmembrane region" description="Helical" evidence="7">
    <location>
        <begin position="1586"/>
        <end position="1607"/>
    </location>
</feature>
<dbReference type="CDD" id="cd13953">
    <property type="entry name" value="7tm_classC_mGluR-like"/>
    <property type="match status" value="1"/>
</dbReference>
<comment type="subcellular location">
    <subcellularLocation>
        <location evidence="1">Membrane</location>
        <topology evidence="1">Multi-pass membrane protein</topology>
    </subcellularLocation>
</comment>
<evidence type="ECO:0000256" key="5">
    <source>
        <dbReference type="ARBA" id="ARBA00023170"/>
    </source>
</evidence>
<evidence type="ECO:0000256" key="3">
    <source>
        <dbReference type="ARBA" id="ARBA00022989"/>
    </source>
</evidence>
<dbReference type="InterPro" id="IPR000337">
    <property type="entry name" value="GPCR_3"/>
</dbReference>
<dbReference type="Pfam" id="PF01094">
    <property type="entry name" value="ANF_receptor"/>
    <property type="match status" value="1"/>
</dbReference>
<dbReference type="Pfam" id="PF00003">
    <property type="entry name" value="7tm_3"/>
    <property type="match status" value="1"/>
</dbReference>
<comment type="caution">
    <text evidence="9">The sequence shown here is derived from an EMBL/GenBank/DDBJ whole genome shotgun (WGS) entry which is preliminary data.</text>
</comment>
<dbReference type="PRINTS" id="PR00248">
    <property type="entry name" value="GPCRMGR"/>
</dbReference>
<evidence type="ECO:0000256" key="4">
    <source>
        <dbReference type="ARBA" id="ARBA00023136"/>
    </source>
</evidence>
<feature type="transmembrane region" description="Helical" evidence="7">
    <location>
        <begin position="1507"/>
        <end position="1526"/>
    </location>
</feature>
<organism evidence="9 10">
    <name type="scientific">Acanthosepion pharaonis</name>
    <name type="common">Pharaoh cuttlefish</name>
    <name type="synonym">Sepia pharaonis</name>
    <dbReference type="NCBI Taxonomy" id="158019"/>
    <lineage>
        <taxon>Eukaryota</taxon>
        <taxon>Metazoa</taxon>
        <taxon>Spiralia</taxon>
        <taxon>Lophotrochozoa</taxon>
        <taxon>Mollusca</taxon>
        <taxon>Cephalopoda</taxon>
        <taxon>Coleoidea</taxon>
        <taxon>Decapodiformes</taxon>
        <taxon>Sepiida</taxon>
        <taxon>Sepiina</taxon>
        <taxon>Sepiidae</taxon>
        <taxon>Acanthosepion</taxon>
    </lineage>
</organism>
<keyword evidence="3 7" id="KW-1133">Transmembrane helix</keyword>
<evidence type="ECO:0000259" key="8">
    <source>
        <dbReference type="PROSITE" id="PS50259"/>
    </source>
</evidence>
<keyword evidence="10" id="KW-1185">Reference proteome</keyword>
<dbReference type="InterPro" id="IPR017978">
    <property type="entry name" value="GPCR_3_C"/>
</dbReference>
<dbReference type="EMBL" id="CAHIKZ030004679">
    <property type="protein sequence ID" value="CAE1313928.1"/>
    <property type="molecule type" value="Genomic_DNA"/>
</dbReference>
<dbReference type="InterPro" id="IPR050726">
    <property type="entry name" value="mGluR"/>
</dbReference>